<dbReference type="EMBL" id="CAGA01000056">
    <property type="protein sequence ID" value="CCE33378.1"/>
    <property type="molecule type" value="Genomic_DNA"/>
</dbReference>
<dbReference type="GO" id="GO:0071004">
    <property type="term" value="C:U2-type prespliceosome"/>
    <property type="evidence" value="ECO:0007669"/>
    <property type="project" value="TreeGrafter"/>
</dbReference>
<organism evidence="2 3">
    <name type="scientific">Claviceps purpurea (strain 20.1)</name>
    <name type="common">Ergot fungus</name>
    <name type="synonym">Sphacelia segetum</name>
    <dbReference type="NCBI Taxonomy" id="1111077"/>
    <lineage>
        <taxon>Eukaryota</taxon>
        <taxon>Fungi</taxon>
        <taxon>Dikarya</taxon>
        <taxon>Ascomycota</taxon>
        <taxon>Pezizomycotina</taxon>
        <taxon>Sordariomycetes</taxon>
        <taxon>Hypocreomycetidae</taxon>
        <taxon>Hypocreales</taxon>
        <taxon>Clavicipitaceae</taxon>
        <taxon>Claviceps</taxon>
    </lineage>
</organism>
<dbReference type="PROSITE" id="PS50020">
    <property type="entry name" value="WW_DOMAIN_2"/>
    <property type="match status" value="2"/>
</dbReference>
<dbReference type="STRING" id="1111077.M1WF60"/>
<gene>
    <name evidence="2" type="ORF">CPUR_07302</name>
</gene>
<dbReference type="GO" id="GO:0045292">
    <property type="term" value="P:mRNA cis splicing, via spliceosome"/>
    <property type="evidence" value="ECO:0007669"/>
    <property type="project" value="InterPro"/>
</dbReference>
<dbReference type="Pfam" id="PF00397">
    <property type="entry name" value="WW"/>
    <property type="match status" value="2"/>
</dbReference>
<feature type="domain" description="WW" evidence="1">
    <location>
        <begin position="6"/>
        <end position="39"/>
    </location>
</feature>
<dbReference type="SUPFAM" id="SSF51045">
    <property type="entry name" value="WW domain"/>
    <property type="match status" value="2"/>
</dbReference>
<name>M1WF60_CLAP2</name>
<sequence>MNGYGVPPASAWQEHHTPDGRAYYYNSATKVTQWTKPEDLMSAAERALSNQPWKEYTAEGGRKYWYNTETKQSSWEMPEIYKLRTRR</sequence>
<dbReference type="PANTHER" id="PTHR11864">
    <property type="entry name" value="PRE-MRNA-PROCESSING PROTEIN PRP40"/>
    <property type="match status" value="1"/>
</dbReference>
<dbReference type="InterPro" id="IPR036020">
    <property type="entry name" value="WW_dom_sf"/>
</dbReference>
<dbReference type="GO" id="GO:0003723">
    <property type="term" value="F:RNA binding"/>
    <property type="evidence" value="ECO:0007669"/>
    <property type="project" value="TreeGrafter"/>
</dbReference>
<dbReference type="VEuPathDB" id="FungiDB:CPUR_07302"/>
<dbReference type="InterPro" id="IPR001202">
    <property type="entry name" value="WW_dom"/>
</dbReference>
<dbReference type="HOGENOM" id="CLU_190844_0_0_1"/>
<dbReference type="Gene3D" id="2.20.70.10">
    <property type="match status" value="2"/>
</dbReference>
<dbReference type="OrthoDB" id="187617at2759"/>
<dbReference type="eggNOG" id="KOG0152">
    <property type="taxonomic scope" value="Eukaryota"/>
</dbReference>
<evidence type="ECO:0000313" key="3">
    <source>
        <dbReference type="Proteomes" id="UP000016801"/>
    </source>
</evidence>
<feature type="domain" description="WW" evidence="1">
    <location>
        <begin position="52"/>
        <end position="80"/>
    </location>
</feature>
<accession>M1WF60</accession>
<protein>
    <submittedName>
        <fullName evidence="2">Related to U1 snRNP protein</fullName>
    </submittedName>
</protein>
<evidence type="ECO:0000313" key="2">
    <source>
        <dbReference type="EMBL" id="CCE33378.1"/>
    </source>
</evidence>
<dbReference type="AlphaFoldDB" id="M1WF60"/>
<dbReference type="CDD" id="cd00201">
    <property type="entry name" value="WW"/>
    <property type="match status" value="2"/>
</dbReference>
<dbReference type="Proteomes" id="UP000016801">
    <property type="component" value="Unassembled WGS sequence"/>
</dbReference>
<dbReference type="GO" id="GO:0005685">
    <property type="term" value="C:U1 snRNP"/>
    <property type="evidence" value="ECO:0007669"/>
    <property type="project" value="TreeGrafter"/>
</dbReference>
<dbReference type="InterPro" id="IPR039726">
    <property type="entry name" value="Prp40-like"/>
</dbReference>
<dbReference type="PROSITE" id="PS01159">
    <property type="entry name" value="WW_DOMAIN_1"/>
    <property type="match status" value="2"/>
</dbReference>
<keyword evidence="3" id="KW-1185">Reference proteome</keyword>
<dbReference type="SMART" id="SM00456">
    <property type="entry name" value="WW"/>
    <property type="match status" value="2"/>
</dbReference>
<proteinExistence type="predicted"/>
<evidence type="ECO:0000259" key="1">
    <source>
        <dbReference type="PROSITE" id="PS50020"/>
    </source>
</evidence>
<dbReference type="PANTHER" id="PTHR11864:SF0">
    <property type="entry name" value="PRP40 PRE-MRNA PROCESSING FACTOR 40 HOMOLOG A (YEAST)"/>
    <property type="match status" value="1"/>
</dbReference>
<comment type="caution">
    <text evidence="2">The sequence shown here is derived from an EMBL/GenBank/DDBJ whole genome shotgun (WGS) entry which is preliminary data.</text>
</comment>
<reference evidence="2 3" key="1">
    <citation type="journal article" date="2013" name="PLoS Genet.">
        <title>Plant-symbiotic fungi as chemical engineers: Multi-genome analysis of the Clavicipitaceae reveals dynamics of alkaloid loci.</title>
        <authorList>
            <person name="Schardl C.L."/>
            <person name="Young C.A."/>
            <person name="Hesse U."/>
            <person name="Amyotte S.G."/>
            <person name="Andreeva K."/>
            <person name="Calie P.J."/>
            <person name="Fleetwood D.J."/>
            <person name="Haws D.C."/>
            <person name="Moore N."/>
            <person name="Oeser B."/>
            <person name="Panaccione D.G."/>
            <person name="Schweri K.K."/>
            <person name="Voisey C.R."/>
            <person name="Farman M.L."/>
            <person name="Jaromczyk J.W."/>
            <person name="Roe B.A."/>
            <person name="O'Sullivan D.M."/>
            <person name="Scott B."/>
            <person name="Tudzynski P."/>
            <person name="An Z."/>
            <person name="Arnaoudova E.G."/>
            <person name="Bullock C.T."/>
            <person name="Charlton N.D."/>
            <person name="Chen L."/>
            <person name="Cox M."/>
            <person name="Dinkins R.D."/>
            <person name="Florea S."/>
            <person name="Glenn A.E."/>
            <person name="Gordon A."/>
            <person name="Gueldener U."/>
            <person name="Harris D.R."/>
            <person name="Hollin W."/>
            <person name="Jaromczyk J."/>
            <person name="Johnson R.D."/>
            <person name="Khan A.K."/>
            <person name="Leistner E."/>
            <person name="Leuchtmann A."/>
            <person name="Li C."/>
            <person name="Liu J."/>
            <person name="Liu J."/>
            <person name="Liu M."/>
            <person name="Mace W."/>
            <person name="Machado C."/>
            <person name="Nagabhyru P."/>
            <person name="Pan J."/>
            <person name="Schmid J."/>
            <person name="Sugawara K."/>
            <person name="Steiner U."/>
            <person name="Takach J.E."/>
            <person name="Tanaka E."/>
            <person name="Webb J.S."/>
            <person name="Wilson E.V."/>
            <person name="Wiseman J.L."/>
            <person name="Yoshida R."/>
            <person name="Zeng Z."/>
        </authorList>
    </citation>
    <scope>NUCLEOTIDE SEQUENCE [LARGE SCALE GENOMIC DNA]</scope>
    <source>
        <strain evidence="2 3">20.1</strain>
    </source>
</reference>